<evidence type="ECO:0000256" key="2">
    <source>
        <dbReference type="ARBA" id="ARBA00022692"/>
    </source>
</evidence>
<feature type="transmembrane region" description="Helical" evidence="5">
    <location>
        <begin position="361"/>
        <end position="380"/>
    </location>
</feature>
<dbReference type="CDD" id="cd06174">
    <property type="entry name" value="MFS"/>
    <property type="match status" value="1"/>
</dbReference>
<dbReference type="InterPro" id="IPR053160">
    <property type="entry name" value="MFS_DHA3_Transporter"/>
</dbReference>
<evidence type="ECO:0000256" key="3">
    <source>
        <dbReference type="ARBA" id="ARBA00022989"/>
    </source>
</evidence>
<feature type="transmembrane region" description="Helical" evidence="5">
    <location>
        <begin position="331"/>
        <end position="355"/>
    </location>
</feature>
<feature type="transmembrane region" description="Helical" evidence="5">
    <location>
        <begin position="241"/>
        <end position="261"/>
    </location>
</feature>
<feature type="transmembrane region" description="Helical" evidence="5">
    <location>
        <begin position="268"/>
        <end position="288"/>
    </location>
</feature>
<feature type="transmembrane region" description="Helical" evidence="5">
    <location>
        <begin position="73"/>
        <end position="92"/>
    </location>
</feature>
<dbReference type="RefSeq" id="WP_060929930.1">
    <property type="nucleotide sequence ID" value="NZ_KQ955304.1"/>
</dbReference>
<dbReference type="SUPFAM" id="SSF103473">
    <property type="entry name" value="MFS general substrate transporter"/>
    <property type="match status" value="1"/>
</dbReference>
<feature type="transmembrane region" description="Helical" evidence="5">
    <location>
        <begin position="40"/>
        <end position="61"/>
    </location>
</feature>
<keyword evidence="3 5" id="KW-1133">Transmembrane helix</keyword>
<keyword evidence="4 5" id="KW-0472">Membrane</keyword>
<dbReference type="Gene3D" id="1.20.1250.20">
    <property type="entry name" value="MFS general substrate transporter like domains"/>
    <property type="match status" value="1"/>
</dbReference>
<evidence type="ECO:0000313" key="7">
    <source>
        <dbReference type="Proteomes" id="UP000070383"/>
    </source>
</evidence>
<dbReference type="InterPro" id="IPR011701">
    <property type="entry name" value="MFS"/>
</dbReference>
<comment type="subcellular location">
    <subcellularLocation>
        <location evidence="1">Cell membrane</location>
        <topology evidence="1">Multi-pass membrane protein</topology>
    </subcellularLocation>
</comment>
<dbReference type="InterPro" id="IPR005829">
    <property type="entry name" value="Sugar_transporter_CS"/>
</dbReference>
<dbReference type="Proteomes" id="UP000070383">
    <property type="component" value="Unassembled WGS sequence"/>
</dbReference>
<dbReference type="AlphaFoldDB" id="A0A133K9A0"/>
<dbReference type="OrthoDB" id="9816124at2"/>
<name>A0A133K9A0_9FIRM</name>
<dbReference type="PROSITE" id="PS00216">
    <property type="entry name" value="SUGAR_TRANSPORT_1"/>
    <property type="match status" value="1"/>
</dbReference>
<evidence type="ECO:0000313" key="6">
    <source>
        <dbReference type="EMBL" id="KWZ76084.1"/>
    </source>
</evidence>
<accession>A0A133K9A0</accession>
<dbReference type="EMBL" id="LRPM01000094">
    <property type="protein sequence ID" value="KWZ76084.1"/>
    <property type="molecule type" value="Genomic_DNA"/>
</dbReference>
<evidence type="ECO:0000256" key="5">
    <source>
        <dbReference type="SAM" id="Phobius"/>
    </source>
</evidence>
<dbReference type="PANTHER" id="PTHR23530:SF1">
    <property type="entry name" value="PERMEASE, MAJOR FACILITATOR SUPERFAMILY-RELATED"/>
    <property type="match status" value="1"/>
</dbReference>
<protein>
    <submittedName>
        <fullName evidence="6">Transporter, major facilitator family protein</fullName>
    </submittedName>
</protein>
<sequence length="391" mass="43728">MSRTKIELSTYVVINALQKIADLLANSVITIFLLSKNISYVKIGILWSVYLSSLMIFDLSSGAIADLIGRRKTYVVGVILSVLSYILLILGYSFNILVISYVTKGLGAALMSGCLPAWLGSKYESSIFKNYTGKTKLIEVILTLPIITFIIMLNINESFFVLYIVIFIQIIIALLSTIFMRDNKGEVDSIFKLTVSGVKDVFSNYNLIISLMMSIFSFVAFSAFNLIWQPYGSELGIAIKYFPILNGIYISISSIISYLTSKLNLKSIILNNLSMILYLLSFSMMILLSNHKSFLALMLFMCLFAFASGISFISISCGINENSTNRNKATVFSVVSSVSSLSAVVFQPLVAYWMGKNVKMFFMKISLLLLILFIVCNFYFRIFNAKKGEHV</sequence>
<dbReference type="GO" id="GO:0022857">
    <property type="term" value="F:transmembrane transporter activity"/>
    <property type="evidence" value="ECO:0007669"/>
    <property type="project" value="InterPro"/>
</dbReference>
<feature type="transmembrane region" description="Helical" evidence="5">
    <location>
        <begin position="137"/>
        <end position="155"/>
    </location>
</feature>
<dbReference type="PANTHER" id="PTHR23530">
    <property type="entry name" value="TRANSPORT PROTEIN-RELATED"/>
    <property type="match status" value="1"/>
</dbReference>
<reference evidence="7" key="1">
    <citation type="submission" date="2016-01" db="EMBL/GenBank/DDBJ databases">
        <authorList>
            <person name="Mitreva M."/>
            <person name="Pepin K.H."/>
            <person name="Mihindukulasuriya K.A."/>
            <person name="Fulton R."/>
            <person name="Fronick C."/>
            <person name="O'Laughlin M."/>
            <person name="Miner T."/>
            <person name="Herter B."/>
            <person name="Rosa B.A."/>
            <person name="Cordes M."/>
            <person name="Tomlinson C."/>
            <person name="Wollam A."/>
            <person name="Palsikar V.B."/>
            <person name="Mardis E.R."/>
            <person name="Wilson R.K."/>
        </authorList>
    </citation>
    <scope>NUCLEOTIDE SEQUENCE [LARGE SCALE GENOMIC DNA]</scope>
    <source>
        <strain evidence="7">MJR8151</strain>
    </source>
</reference>
<gene>
    <name evidence="6" type="ORF">HMPREF3200_01886</name>
</gene>
<feature type="transmembrane region" description="Helical" evidence="5">
    <location>
        <begin position="294"/>
        <end position="319"/>
    </location>
</feature>
<dbReference type="STRING" id="33036.HMPREF3200_01886"/>
<organism evidence="6 7">
    <name type="scientific">Anaerococcus tetradius</name>
    <dbReference type="NCBI Taxonomy" id="33036"/>
    <lineage>
        <taxon>Bacteria</taxon>
        <taxon>Bacillati</taxon>
        <taxon>Bacillota</taxon>
        <taxon>Tissierellia</taxon>
        <taxon>Tissierellales</taxon>
        <taxon>Peptoniphilaceae</taxon>
        <taxon>Anaerococcus</taxon>
    </lineage>
</organism>
<feature type="transmembrane region" description="Helical" evidence="5">
    <location>
        <begin position="161"/>
        <end position="180"/>
    </location>
</feature>
<dbReference type="InterPro" id="IPR036259">
    <property type="entry name" value="MFS_trans_sf"/>
</dbReference>
<dbReference type="GO" id="GO:0005886">
    <property type="term" value="C:plasma membrane"/>
    <property type="evidence" value="ECO:0007669"/>
    <property type="project" value="UniProtKB-SubCell"/>
</dbReference>
<comment type="caution">
    <text evidence="6">The sequence shown here is derived from an EMBL/GenBank/DDBJ whole genome shotgun (WGS) entry which is preliminary data.</text>
</comment>
<evidence type="ECO:0000256" key="4">
    <source>
        <dbReference type="ARBA" id="ARBA00023136"/>
    </source>
</evidence>
<keyword evidence="2 5" id="KW-0812">Transmembrane</keyword>
<evidence type="ECO:0000256" key="1">
    <source>
        <dbReference type="ARBA" id="ARBA00004651"/>
    </source>
</evidence>
<keyword evidence="7" id="KW-1185">Reference proteome</keyword>
<dbReference type="Pfam" id="PF07690">
    <property type="entry name" value="MFS_1"/>
    <property type="match status" value="1"/>
</dbReference>
<dbReference type="PATRIC" id="fig|33036.3.peg.1865"/>
<proteinExistence type="predicted"/>
<feature type="transmembrane region" description="Helical" evidence="5">
    <location>
        <begin position="201"/>
        <end position="221"/>
    </location>
</feature>